<proteinExistence type="predicted"/>
<dbReference type="EMBL" id="JXYS01000038">
    <property type="protein sequence ID" value="KJF17483.1"/>
    <property type="molecule type" value="Genomic_DNA"/>
</dbReference>
<dbReference type="Proteomes" id="UP000032360">
    <property type="component" value="Unassembled WGS sequence"/>
</dbReference>
<feature type="transmembrane region" description="Helical" evidence="1">
    <location>
        <begin position="43"/>
        <end position="61"/>
    </location>
</feature>
<dbReference type="AlphaFoldDB" id="A0A0D8HHT9"/>
<protein>
    <submittedName>
        <fullName evidence="2">Uncharacterized protein</fullName>
    </submittedName>
</protein>
<organism evidence="2 3">
    <name type="scientific">Acidithrix ferrooxidans</name>
    <dbReference type="NCBI Taxonomy" id="1280514"/>
    <lineage>
        <taxon>Bacteria</taxon>
        <taxon>Bacillati</taxon>
        <taxon>Actinomycetota</taxon>
        <taxon>Acidimicrobiia</taxon>
        <taxon>Acidimicrobiales</taxon>
        <taxon>Acidimicrobiaceae</taxon>
        <taxon>Acidithrix</taxon>
    </lineage>
</organism>
<keyword evidence="1" id="KW-0812">Transmembrane</keyword>
<sequence length="62" mass="6948">MTDTDTVGNPNVWISNGRLLLIFIGYLQAGLSPKRPYLFDIDMVSLVYDVAICSFVTLSFVF</sequence>
<reference evidence="2 3" key="1">
    <citation type="submission" date="2015-01" db="EMBL/GenBank/DDBJ databases">
        <title>Draft genome of the acidophilic iron oxidizer Acidithrix ferrooxidans strain Py-F3.</title>
        <authorList>
            <person name="Poehlein A."/>
            <person name="Eisen S."/>
            <person name="Schloemann M."/>
            <person name="Johnson B.D."/>
            <person name="Daniel R."/>
            <person name="Muehling M."/>
        </authorList>
    </citation>
    <scope>NUCLEOTIDE SEQUENCE [LARGE SCALE GENOMIC DNA]</scope>
    <source>
        <strain evidence="2 3">Py-F3</strain>
    </source>
</reference>
<comment type="caution">
    <text evidence="2">The sequence shown here is derived from an EMBL/GenBank/DDBJ whole genome shotgun (WGS) entry which is preliminary data.</text>
</comment>
<gene>
    <name evidence="2" type="ORF">AXFE_16460</name>
</gene>
<keyword evidence="3" id="KW-1185">Reference proteome</keyword>
<evidence type="ECO:0000313" key="3">
    <source>
        <dbReference type="Proteomes" id="UP000032360"/>
    </source>
</evidence>
<evidence type="ECO:0000256" key="1">
    <source>
        <dbReference type="SAM" id="Phobius"/>
    </source>
</evidence>
<feature type="transmembrane region" description="Helical" evidence="1">
    <location>
        <begin position="12"/>
        <end position="31"/>
    </location>
</feature>
<evidence type="ECO:0000313" key="2">
    <source>
        <dbReference type="EMBL" id="KJF17483.1"/>
    </source>
</evidence>
<keyword evidence="1" id="KW-1133">Transmembrane helix</keyword>
<keyword evidence="1" id="KW-0472">Membrane</keyword>
<accession>A0A0D8HHT9</accession>
<name>A0A0D8HHT9_9ACTN</name>